<proteinExistence type="inferred from homology"/>
<comment type="caution">
    <text evidence="9">The sequence shown here is derived from an EMBL/GenBank/DDBJ whole genome shotgun (WGS) entry which is preliminary data.</text>
</comment>
<dbReference type="Proteomes" id="UP001608902">
    <property type="component" value="Unassembled WGS sequence"/>
</dbReference>
<dbReference type="GO" id="GO:0002028">
    <property type="term" value="P:regulation of sodium ion transport"/>
    <property type="evidence" value="ECO:0007669"/>
    <property type="project" value="UniProtKB-UniRule"/>
</dbReference>
<feature type="region of interest" description="Disordered" evidence="8">
    <location>
        <begin position="366"/>
        <end position="385"/>
    </location>
</feature>
<accession>A0ABD6EGG8</accession>
<evidence type="ECO:0000256" key="8">
    <source>
        <dbReference type="SAM" id="MobiDB-lite"/>
    </source>
</evidence>
<evidence type="ECO:0000256" key="7">
    <source>
        <dbReference type="RuleBase" id="RU368041"/>
    </source>
</evidence>
<dbReference type="EMBL" id="JBGFUD010003836">
    <property type="protein sequence ID" value="MFH4979088.1"/>
    <property type="molecule type" value="Genomic_DNA"/>
</dbReference>
<sequence>MCRCSLRVFTLFILSIWLFLSVSRELFDLIGRLWIPVVFDLLQILACISGLFAFSQYRLNLLLSLSIWCIVCFLYNLLLFAWYFGLLGDHNLPILSAGLPFSHSFFLKYTPTCSAYFDLNDQRWVQSECPIAYTYIEMIQALAHMILCVLITVLATIIFRRNKYRHKKYAKARTAKEPRITIEFADKNKEGPKLAFFPASSAEGNYSYGNGYANSSFDTCAEGYSAHNPFSSSALDYARRLAHRTAVLNSQLKQPARDNYSVQTTLKCGSYTVGSNCRNTQLDEESIEPDDNWDDEMPRSSVSETFSHSSHHVNRILSDHLLYERECPLTQSVSLHRLGSQSPTSLVSFDPKSKIVLRYQQHFDDGQAGRRESLSNKGYRPSETSLKGETEFCRMNAYSSGSYGHLTSTTSDVWDQKPFKKSLNSGGTEVYTYVSSSDEVEVSSDVNNRYDAENLTAEHRSESVFVDSRNMLSSMSHRVKTNEKNGNVSAVIDSRSLLV</sequence>
<feature type="transmembrane region" description="Helical" evidence="7">
    <location>
        <begin position="33"/>
        <end position="54"/>
    </location>
</feature>
<evidence type="ECO:0000313" key="10">
    <source>
        <dbReference type="Proteomes" id="UP001608902"/>
    </source>
</evidence>
<evidence type="ECO:0000313" key="9">
    <source>
        <dbReference type="EMBL" id="MFH4979088.1"/>
    </source>
</evidence>
<evidence type="ECO:0000256" key="1">
    <source>
        <dbReference type="ARBA" id="ARBA00004651"/>
    </source>
</evidence>
<feature type="transmembrane region" description="Helical" evidence="7">
    <location>
        <begin position="61"/>
        <end position="84"/>
    </location>
</feature>
<keyword evidence="10" id="KW-1185">Reference proteome</keyword>
<dbReference type="InterPro" id="IPR008516">
    <property type="entry name" value="Na/K-Atpase_Interacting"/>
</dbReference>
<dbReference type="PANTHER" id="PTHR13084">
    <property type="entry name" value="T-CELL LYMPHOMA BREAKPOINT-ASSOCIATED TARGET 1-RELATED"/>
    <property type="match status" value="1"/>
</dbReference>
<protein>
    <recommendedName>
        <fullName evidence="7">Sodium/potassium-transporting ATPase subunit beta-1-interacting protein</fullName>
        <shortName evidence="7">Na(+)/K(+)-transporting ATPase subunit beta-1-interacting protein</shortName>
    </recommendedName>
</protein>
<evidence type="ECO:0000256" key="3">
    <source>
        <dbReference type="ARBA" id="ARBA00022475"/>
    </source>
</evidence>
<dbReference type="PANTHER" id="PTHR13084:SF6">
    <property type="entry name" value="SODIUM_POTASSIUM-TRANSPORTING ATPASE SUBUNIT BETA-1-INTERACTING PROTEIN"/>
    <property type="match status" value="1"/>
</dbReference>
<comment type="subcellular location">
    <subcellularLocation>
        <location evidence="1 7">Cell membrane</location>
        <topology evidence="1 7">Multi-pass membrane protein</topology>
    </subcellularLocation>
</comment>
<organism evidence="9 10">
    <name type="scientific">Gnathostoma spinigerum</name>
    <dbReference type="NCBI Taxonomy" id="75299"/>
    <lineage>
        <taxon>Eukaryota</taxon>
        <taxon>Metazoa</taxon>
        <taxon>Ecdysozoa</taxon>
        <taxon>Nematoda</taxon>
        <taxon>Chromadorea</taxon>
        <taxon>Rhabditida</taxon>
        <taxon>Spirurina</taxon>
        <taxon>Gnathostomatomorpha</taxon>
        <taxon>Gnathostomatoidea</taxon>
        <taxon>Gnathostomatidae</taxon>
        <taxon>Gnathostoma</taxon>
    </lineage>
</organism>
<evidence type="ECO:0000256" key="6">
    <source>
        <dbReference type="ARBA" id="ARBA00023136"/>
    </source>
</evidence>
<evidence type="ECO:0000256" key="5">
    <source>
        <dbReference type="ARBA" id="ARBA00022989"/>
    </source>
</evidence>
<keyword evidence="5 7" id="KW-1133">Transmembrane helix</keyword>
<dbReference type="AlphaFoldDB" id="A0ABD6EGG8"/>
<evidence type="ECO:0000256" key="4">
    <source>
        <dbReference type="ARBA" id="ARBA00022692"/>
    </source>
</evidence>
<keyword evidence="4 7" id="KW-0812">Transmembrane</keyword>
<feature type="transmembrane region" description="Helical" evidence="7">
    <location>
        <begin position="141"/>
        <end position="159"/>
    </location>
</feature>
<dbReference type="Pfam" id="PF05640">
    <property type="entry name" value="NKAIN"/>
    <property type="match status" value="1"/>
</dbReference>
<keyword evidence="3 7" id="KW-1003">Cell membrane</keyword>
<reference evidence="9 10" key="1">
    <citation type="submission" date="2024-08" db="EMBL/GenBank/DDBJ databases">
        <title>Gnathostoma spinigerum genome.</title>
        <authorList>
            <person name="Gonzalez-Bertolin B."/>
            <person name="Monzon S."/>
            <person name="Zaballos A."/>
            <person name="Jimenez P."/>
            <person name="Dekumyoy P."/>
            <person name="Varona S."/>
            <person name="Cuesta I."/>
            <person name="Sumanam S."/>
            <person name="Adisakwattana P."/>
            <person name="Gasser R.B."/>
            <person name="Hernandez-Gonzalez A."/>
            <person name="Young N.D."/>
            <person name="Perteguer M.J."/>
        </authorList>
    </citation>
    <scope>NUCLEOTIDE SEQUENCE [LARGE SCALE GENOMIC DNA]</scope>
    <source>
        <strain evidence="9">AL3</strain>
        <tissue evidence="9">Liver</tissue>
    </source>
</reference>
<name>A0ABD6EGG8_9BILA</name>
<dbReference type="GO" id="GO:0005886">
    <property type="term" value="C:plasma membrane"/>
    <property type="evidence" value="ECO:0007669"/>
    <property type="project" value="UniProtKB-SubCell"/>
</dbReference>
<evidence type="ECO:0000256" key="2">
    <source>
        <dbReference type="ARBA" id="ARBA00006364"/>
    </source>
</evidence>
<comment type="similarity">
    <text evidence="2 7">Belongs to the NKAIN family.</text>
</comment>
<feature type="compositionally biased region" description="Acidic residues" evidence="8">
    <location>
        <begin position="283"/>
        <end position="295"/>
    </location>
</feature>
<feature type="region of interest" description="Disordered" evidence="8">
    <location>
        <begin position="283"/>
        <end position="306"/>
    </location>
</feature>
<keyword evidence="6 7" id="KW-0472">Membrane</keyword>
<gene>
    <name evidence="9" type="ORF">AB6A40_005797</name>
</gene>